<feature type="region of interest" description="Disordered" evidence="1">
    <location>
        <begin position="313"/>
        <end position="340"/>
    </location>
</feature>
<feature type="compositionally biased region" description="Basic residues" evidence="1">
    <location>
        <begin position="321"/>
        <end position="333"/>
    </location>
</feature>
<dbReference type="AlphaFoldDB" id="A0AAQ3UMI0"/>
<organism evidence="2 3">
    <name type="scientific">Paspalum notatum var. saurae</name>
    <dbReference type="NCBI Taxonomy" id="547442"/>
    <lineage>
        <taxon>Eukaryota</taxon>
        <taxon>Viridiplantae</taxon>
        <taxon>Streptophyta</taxon>
        <taxon>Embryophyta</taxon>
        <taxon>Tracheophyta</taxon>
        <taxon>Spermatophyta</taxon>
        <taxon>Magnoliopsida</taxon>
        <taxon>Liliopsida</taxon>
        <taxon>Poales</taxon>
        <taxon>Poaceae</taxon>
        <taxon>PACMAD clade</taxon>
        <taxon>Panicoideae</taxon>
        <taxon>Andropogonodae</taxon>
        <taxon>Paspaleae</taxon>
        <taxon>Paspalinae</taxon>
        <taxon>Paspalum</taxon>
    </lineage>
</organism>
<dbReference type="EMBL" id="CP144753">
    <property type="protein sequence ID" value="WVZ92855.1"/>
    <property type="molecule type" value="Genomic_DNA"/>
</dbReference>
<sequence>METLNSAMKNQLSFNKMLETQIAQLAAALPNANAGKLPGQPEAPPKEHINAVTTRGGKSTQDLPHPSGAPRTDHAGEEQEKATKNEERDDPQTRPDAAKEKAPLKSLPHEFYDTTVLPFPQRNKKAAADEQYSKFVEVIKKLYVNIPLLDAMQVPTYAKYLKDILNNKKPLPSAEVVHMTEECSAAILNQPPTKKKDPGIAEDVPVKIRNFLILVDFVVLDMEIDAKTPLILGRSFLSTAEASIDIGAGEVYLNINGVKETFSFKPKVEQCNHVRFKCQQVVSKPPIYDASGKKMDNLIAFMKRKLATEAAIRQREEQERKKARSMKASRKTQKTGGKAPVNKVDTQKLMRPTIQGCSKNQRVQSEPKINNMGHVDKEQAQDQSPTDPKWLTKIPVASPYVRVCDIPKGGKWFTLSKR</sequence>
<accession>A0AAQ3UMI0</accession>
<dbReference type="InterPro" id="IPR021109">
    <property type="entry name" value="Peptidase_aspartic_dom_sf"/>
</dbReference>
<name>A0AAQ3UMI0_PASNO</name>
<dbReference type="Gene3D" id="2.40.70.10">
    <property type="entry name" value="Acid Proteases"/>
    <property type="match status" value="1"/>
</dbReference>
<protein>
    <submittedName>
        <fullName evidence="2">Uncharacterized protein</fullName>
    </submittedName>
</protein>
<evidence type="ECO:0000313" key="2">
    <source>
        <dbReference type="EMBL" id="WVZ92855.1"/>
    </source>
</evidence>
<feature type="compositionally biased region" description="Polar residues" evidence="1">
    <location>
        <begin position="51"/>
        <end position="62"/>
    </location>
</feature>
<dbReference type="PANTHER" id="PTHR33067:SF32">
    <property type="entry name" value="ASPARTIC PEPTIDASE DDI1-TYPE DOMAIN-CONTAINING PROTEIN"/>
    <property type="match status" value="1"/>
</dbReference>
<feature type="compositionally biased region" description="Polar residues" evidence="1">
    <location>
        <begin position="357"/>
        <end position="368"/>
    </location>
</feature>
<reference evidence="2 3" key="1">
    <citation type="submission" date="2024-02" db="EMBL/GenBank/DDBJ databases">
        <title>High-quality chromosome-scale genome assembly of Pensacola bahiagrass (Paspalum notatum Flugge var. saurae).</title>
        <authorList>
            <person name="Vega J.M."/>
            <person name="Podio M."/>
            <person name="Orjuela J."/>
            <person name="Siena L.A."/>
            <person name="Pessino S.C."/>
            <person name="Combes M.C."/>
            <person name="Mariac C."/>
            <person name="Albertini E."/>
            <person name="Pupilli F."/>
            <person name="Ortiz J.P.A."/>
            <person name="Leblanc O."/>
        </authorList>
    </citation>
    <scope>NUCLEOTIDE SEQUENCE [LARGE SCALE GENOMIC DNA]</scope>
    <source>
        <strain evidence="2">R1</strain>
        <tissue evidence="2">Leaf</tissue>
    </source>
</reference>
<gene>
    <name evidence="2" type="ORF">U9M48_038891</name>
</gene>
<feature type="compositionally biased region" description="Basic and acidic residues" evidence="1">
    <location>
        <begin position="71"/>
        <end position="107"/>
    </location>
</feature>
<feature type="region of interest" description="Disordered" evidence="1">
    <location>
        <begin position="33"/>
        <end position="107"/>
    </location>
</feature>
<feature type="region of interest" description="Disordered" evidence="1">
    <location>
        <begin position="357"/>
        <end position="389"/>
    </location>
</feature>
<evidence type="ECO:0000313" key="3">
    <source>
        <dbReference type="Proteomes" id="UP001341281"/>
    </source>
</evidence>
<proteinExistence type="predicted"/>
<dbReference type="Proteomes" id="UP001341281">
    <property type="component" value="Chromosome 09"/>
</dbReference>
<dbReference type="PANTHER" id="PTHR33067">
    <property type="entry name" value="RNA-DIRECTED DNA POLYMERASE-RELATED"/>
    <property type="match status" value="1"/>
</dbReference>
<evidence type="ECO:0000256" key="1">
    <source>
        <dbReference type="SAM" id="MobiDB-lite"/>
    </source>
</evidence>
<keyword evidence="3" id="KW-1185">Reference proteome</keyword>